<keyword evidence="1" id="KW-0732">Signal</keyword>
<dbReference type="EMBL" id="CP034437">
    <property type="protein sequence ID" value="AZN42975.1"/>
    <property type="molecule type" value="Genomic_DNA"/>
</dbReference>
<evidence type="ECO:0000256" key="1">
    <source>
        <dbReference type="SAM" id="SignalP"/>
    </source>
</evidence>
<evidence type="ECO:0008006" key="4">
    <source>
        <dbReference type="Google" id="ProtNLM"/>
    </source>
</evidence>
<evidence type="ECO:0000313" key="3">
    <source>
        <dbReference type="Proteomes" id="UP000272528"/>
    </source>
</evidence>
<dbReference type="RefSeq" id="WP_126019130.1">
    <property type="nucleotide sequence ID" value="NZ_CP034437.1"/>
</dbReference>
<protein>
    <recommendedName>
        <fullName evidence="4">Copper amine oxidase N-terminal domain-containing protein</fullName>
    </recommendedName>
</protein>
<dbReference type="AlphaFoldDB" id="A0A3Q8X8T1"/>
<organism evidence="2 3">
    <name type="scientific">Paenibacillus albus</name>
    <dbReference type="NCBI Taxonomy" id="2495582"/>
    <lineage>
        <taxon>Bacteria</taxon>
        <taxon>Bacillati</taxon>
        <taxon>Bacillota</taxon>
        <taxon>Bacilli</taxon>
        <taxon>Bacillales</taxon>
        <taxon>Paenibacillaceae</taxon>
        <taxon>Paenibacillus</taxon>
    </lineage>
</organism>
<feature type="signal peptide" evidence="1">
    <location>
        <begin position="1"/>
        <end position="34"/>
    </location>
</feature>
<accession>A0A3Q8X8T1</accession>
<feature type="chain" id="PRO_5018575823" description="Copper amine oxidase N-terminal domain-containing protein" evidence="1">
    <location>
        <begin position="35"/>
        <end position="89"/>
    </location>
</feature>
<reference evidence="3" key="1">
    <citation type="submission" date="2018-12" db="EMBL/GenBank/DDBJ databases">
        <title>Genome sequence of Peanibacillus sp.</title>
        <authorList>
            <person name="Subramani G."/>
            <person name="Srinivasan S."/>
            <person name="Kim M.K."/>
        </authorList>
    </citation>
    <scope>NUCLEOTIDE SEQUENCE [LARGE SCALE GENOMIC DNA]</scope>
    <source>
        <strain evidence="3">18JY67-1</strain>
    </source>
</reference>
<sequence>MNWTNKWKSSILLSVVSAGLILSPVIGATGTASAATATTKATTAVTKAQTTAYTVVLDGKKLVLNPAAQQINGRRSFRCVRFSQRLGQT</sequence>
<name>A0A3Q8X8T1_9BACL</name>
<dbReference type="KEGG" id="palb:EJC50_27215"/>
<proteinExistence type="predicted"/>
<dbReference type="Proteomes" id="UP000272528">
    <property type="component" value="Chromosome"/>
</dbReference>
<gene>
    <name evidence="2" type="ORF">EJC50_27215</name>
</gene>
<keyword evidence="3" id="KW-1185">Reference proteome</keyword>
<evidence type="ECO:0000313" key="2">
    <source>
        <dbReference type="EMBL" id="AZN42975.1"/>
    </source>
</evidence>